<dbReference type="AlphaFoldDB" id="A0A0A9BG38"/>
<dbReference type="EMBL" id="GBRH01234951">
    <property type="protein sequence ID" value="JAD62944.1"/>
    <property type="molecule type" value="Transcribed_RNA"/>
</dbReference>
<organism evidence="1">
    <name type="scientific">Arundo donax</name>
    <name type="common">Giant reed</name>
    <name type="synonym">Donax arundinaceus</name>
    <dbReference type="NCBI Taxonomy" id="35708"/>
    <lineage>
        <taxon>Eukaryota</taxon>
        <taxon>Viridiplantae</taxon>
        <taxon>Streptophyta</taxon>
        <taxon>Embryophyta</taxon>
        <taxon>Tracheophyta</taxon>
        <taxon>Spermatophyta</taxon>
        <taxon>Magnoliopsida</taxon>
        <taxon>Liliopsida</taxon>
        <taxon>Poales</taxon>
        <taxon>Poaceae</taxon>
        <taxon>PACMAD clade</taxon>
        <taxon>Arundinoideae</taxon>
        <taxon>Arundineae</taxon>
        <taxon>Arundo</taxon>
    </lineage>
</organism>
<reference evidence="1" key="1">
    <citation type="submission" date="2014-09" db="EMBL/GenBank/DDBJ databases">
        <authorList>
            <person name="Magalhaes I.L.F."/>
            <person name="Oliveira U."/>
            <person name="Santos F.R."/>
            <person name="Vidigal T.H.D.A."/>
            <person name="Brescovit A.D."/>
            <person name="Santos A.J."/>
        </authorList>
    </citation>
    <scope>NUCLEOTIDE SEQUENCE</scope>
    <source>
        <tissue evidence="1">Shoot tissue taken approximately 20 cm above the soil surface</tissue>
    </source>
</reference>
<accession>A0A0A9BG38</accession>
<proteinExistence type="predicted"/>
<reference evidence="1" key="2">
    <citation type="journal article" date="2015" name="Data Brief">
        <title>Shoot transcriptome of the giant reed, Arundo donax.</title>
        <authorList>
            <person name="Barrero R.A."/>
            <person name="Guerrero F.D."/>
            <person name="Moolhuijzen P."/>
            <person name="Goolsby J.A."/>
            <person name="Tidwell J."/>
            <person name="Bellgard S.E."/>
            <person name="Bellgard M.I."/>
        </authorList>
    </citation>
    <scope>NUCLEOTIDE SEQUENCE</scope>
    <source>
        <tissue evidence="1">Shoot tissue taken approximately 20 cm above the soil surface</tissue>
    </source>
</reference>
<sequence length="34" mass="3927">MLDCPCPLTSWKLRNVKKCDRCLQLVHTLFHGIG</sequence>
<evidence type="ECO:0000313" key="1">
    <source>
        <dbReference type="EMBL" id="JAD62944.1"/>
    </source>
</evidence>
<name>A0A0A9BG38_ARUDO</name>
<protein>
    <submittedName>
        <fullName evidence="1">Uncharacterized protein</fullName>
    </submittedName>
</protein>